<keyword evidence="2" id="KW-0804">Transcription</keyword>
<proteinExistence type="predicted"/>
<dbReference type="PANTHER" id="PTHR46409:SF1">
    <property type="entry name" value="HTH PSQ-TYPE DOMAIN-CONTAINING PROTEIN"/>
    <property type="match status" value="1"/>
</dbReference>
<dbReference type="AlphaFoldDB" id="A0AAE1HEX4"/>
<dbReference type="PANTHER" id="PTHR46409">
    <property type="entry name" value="HTH PSQ-TYPE DOMAIN-CONTAINING PROTEIN"/>
    <property type="match status" value="1"/>
</dbReference>
<reference evidence="2" key="2">
    <citation type="journal article" date="2023" name="BMC Genomics">
        <title>Pest status, molecular evolution, and epigenetic factors derived from the genome assembly of Frankliniella fusca, a thysanopteran phytovirus vector.</title>
        <authorList>
            <person name="Catto M.A."/>
            <person name="Labadie P.E."/>
            <person name="Jacobson A.L."/>
            <person name="Kennedy G.G."/>
            <person name="Srinivasan R."/>
            <person name="Hunt B.G."/>
        </authorList>
    </citation>
    <scope>NUCLEOTIDE SEQUENCE</scope>
    <source>
        <strain evidence="2">PL_HMW_Pooled</strain>
    </source>
</reference>
<evidence type="ECO:0000313" key="3">
    <source>
        <dbReference type="Proteomes" id="UP001219518"/>
    </source>
</evidence>
<organism evidence="2 3">
    <name type="scientific">Frankliniella fusca</name>
    <dbReference type="NCBI Taxonomy" id="407009"/>
    <lineage>
        <taxon>Eukaryota</taxon>
        <taxon>Metazoa</taxon>
        <taxon>Ecdysozoa</taxon>
        <taxon>Arthropoda</taxon>
        <taxon>Hexapoda</taxon>
        <taxon>Insecta</taxon>
        <taxon>Pterygota</taxon>
        <taxon>Neoptera</taxon>
        <taxon>Paraneoptera</taxon>
        <taxon>Thysanoptera</taxon>
        <taxon>Terebrantia</taxon>
        <taxon>Thripoidea</taxon>
        <taxon>Thripidae</taxon>
        <taxon>Frankliniella</taxon>
    </lineage>
</organism>
<evidence type="ECO:0000313" key="2">
    <source>
        <dbReference type="EMBL" id="KAK3920111.1"/>
    </source>
</evidence>
<keyword evidence="2" id="KW-0240">DNA-directed RNA polymerase</keyword>
<gene>
    <name evidence="2" type="ORF">KUF71_009398</name>
</gene>
<protein>
    <submittedName>
        <fullName evidence="2">DNA-directed RNA polymerase subunit beta</fullName>
    </submittedName>
</protein>
<keyword evidence="3" id="KW-1185">Reference proteome</keyword>
<dbReference type="EMBL" id="JAHWGI010000988">
    <property type="protein sequence ID" value="KAK3920111.1"/>
    <property type="molecule type" value="Genomic_DNA"/>
</dbReference>
<accession>A0AAE1HEX4</accession>
<comment type="caution">
    <text evidence="2">The sequence shown here is derived from an EMBL/GenBank/DDBJ whole genome shotgun (WGS) entry which is preliminary data.</text>
</comment>
<dbReference type="GO" id="GO:0000428">
    <property type="term" value="C:DNA-directed RNA polymerase complex"/>
    <property type="evidence" value="ECO:0007669"/>
    <property type="project" value="UniProtKB-KW"/>
</dbReference>
<evidence type="ECO:0000256" key="1">
    <source>
        <dbReference type="SAM" id="MobiDB-lite"/>
    </source>
</evidence>
<dbReference type="Proteomes" id="UP001219518">
    <property type="component" value="Unassembled WGS sequence"/>
</dbReference>
<reference evidence="2" key="1">
    <citation type="submission" date="2021-07" db="EMBL/GenBank/DDBJ databases">
        <authorList>
            <person name="Catto M.A."/>
            <person name="Jacobson A."/>
            <person name="Kennedy G."/>
            <person name="Labadie P."/>
            <person name="Hunt B.G."/>
            <person name="Srinivasan R."/>
        </authorList>
    </citation>
    <scope>NUCLEOTIDE SEQUENCE</scope>
    <source>
        <strain evidence="2">PL_HMW_Pooled</strain>
        <tissue evidence="2">Head</tissue>
    </source>
</reference>
<feature type="region of interest" description="Disordered" evidence="1">
    <location>
        <begin position="34"/>
        <end position="61"/>
    </location>
</feature>
<sequence>MVIGGIDLNTSKTLKKRAIREDKLAKYYSSHASSSSASSSLTVSEQVEQEDNTDNIKPDGNVFELPRWQREGSSQQMRISLKNVAAVSDRYGLSNRETAAISSAVLKDVGLVTDEDTSKVVDKCKIQRERSKFRAEQQENAATQYSGMEVQGLYFDGRIDKNTICQVKEGSKYYRRVVKEDHISIVQEPGGKYFGHVTTPSGSADDVSSAVLSHLEHSNVDMKSVKVIGTDGTSTNTGHIGGAIRLIETKLQQPVQWLICLLHFNELPLRHLVQHVDGPTSGPAGFKGPIGSSLDNCEQLPVKKFKMVTVNLPDLSFVELSKDQKYLYDICQAIGAGNCPEDLARRDPGPLSHSRWLTCANRILRLYISTYRPNTKLQTLVTFILKVYAPMWFAIKANPSCIDGTLHLWNYIVKSRYLPSKQRDVVDTVIQTNAFFAHHENILLTMLGDEQKCLRELAVRRVTNARARALGAAISDSPRQFIVPKINFQAKQYCDIIDWPEAVTEPPILRGLPTADIEACVEDAAKIRELVGLFPNHTQAVERCVKLVTMASERVCGPEARDGFIRATLLSRETMPFFGSKKDFKGIDL</sequence>
<name>A0AAE1HEX4_9NEOP</name>